<evidence type="ECO:0000313" key="12">
    <source>
        <dbReference type="EMBL" id="WZW87654.1"/>
    </source>
</evidence>
<comment type="similarity">
    <text evidence="10">Belongs to the LpxH family.</text>
</comment>
<dbReference type="InterPro" id="IPR004843">
    <property type="entry name" value="Calcineurin-like_PHP"/>
</dbReference>
<dbReference type="InterPro" id="IPR029052">
    <property type="entry name" value="Metallo-depent_PP-like"/>
</dbReference>
<evidence type="ECO:0000256" key="1">
    <source>
        <dbReference type="ARBA" id="ARBA00022475"/>
    </source>
</evidence>
<feature type="binding site" evidence="10">
    <location>
        <position position="239"/>
    </location>
    <ligand>
        <name>substrate</name>
    </ligand>
</feature>
<sequence length="290" mass="33405">MDRSHLGAQLAHHPISLFISDIHLSESRNDIVTAFLQFVTEVAPKADRLYILGDLFDFWAGDDIETALTEKVAAHLSKLAKSGVEIFFLPGNRDFALGKRYAQQAHFHILPTEYRLIVENDSEAKALNYLNDISDDIDKDIDDSRESADCLAIDSPILLIHGDELCTDDIAYQRYKRWIRQPMILSLLRRLPRAYRLRLADKIRQKSRDLPNKAIIDVNEDFTEHFFAKKSVSTIIHGHTHRAGIHRYRNGQVRVVLSDWDRTGDYLVLEKGRLCRHTFKITNQGMEAIR</sequence>
<feature type="binding site" evidence="10">
    <location>
        <position position="161"/>
    </location>
    <ligand>
        <name>Mn(2+)</name>
        <dbReference type="ChEBI" id="CHEBI:29035"/>
        <label>2</label>
    </ligand>
</feature>
<keyword evidence="3 10" id="KW-0997">Cell inner membrane</keyword>
<keyword evidence="6 10" id="KW-0378">Hydrolase</keyword>
<comment type="catalytic activity">
    <reaction evidence="10">
        <text>UDP-2-N,3-O-bis[(3R)-3-hydroxytetradecanoyl]-alpha-D-glucosamine + H2O = 2-N,3-O-bis[(3R)-3-hydroxytetradecanoyl]-alpha-D-glucosaminyl 1-phosphate + UMP + 2 H(+)</text>
        <dbReference type="Rhea" id="RHEA:25213"/>
        <dbReference type="ChEBI" id="CHEBI:15377"/>
        <dbReference type="ChEBI" id="CHEBI:15378"/>
        <dbReference type="ChEBI" id="CHEBI:57865"/>
        <dbReference type="ChEBI" id="CHEBI:57957"/>
        <dbReference type="ChEBI" id="CHEBI:78847"/>
        <dbReference type="EC" id="3.6.1.54"/>
    </reaction>
</comment>
<organism evidence="12 13">
    <name type="scientific">Ignatzschineria larvae DSM 13226</name>
    <dbReference type="NCBI Taxonomy" id="1111732"/>
    <lineage>
        <taxon>Bacteria</taxon>
        <taxon>Pseudomonadati</taxon>
        <taxon>Pseudomonadota</taxon>
        <taxon>Gammaproteobacteria</taxon>
        <taxon>Cardiobacteriales</taxon>
        <taxon>Ignatzschineriaceae</taxon>
        <taxon>Ignatzschineria</taxon>
    </lineage>
</organism>
<dbReference type="PANTHER" id="PTHR34990">
    <property type="entry name" value="UDP-2,3-DIACYLGLUCOSAMINE HYDROLASE-RELATED"/>
    <property type="match status" value="1"/>
</dbReference>
<evidence type="ECO:0000256" key="2">
    <source>
        <dbReference type="ARBA" id="ARBA00022516"/>
    </source>
</evidence>
<feature type="binding site" evidence="10">
    <location>
        <position position="239"/>
    </location>
    <ligand>
        <name>Mn(2+)</name>
        <dbReference type="ChEBI" id="CHEBI:29035"/>
        <label>2</label>
    </ligand>
</feature>
<proteinExistence type="inferred from homology"/>
<dbReference type="HAMAP" id="MF_00575">
    <property type="entry name" value="LpxH"/>
    <property type="match status" value="1"/>
</dbReference>
<protein>
    <recommendedName>
        <fullName evidence="10">UDP-2,3-diacylglucosamine hydrolase</fullName>
        <ecNumber evidence="10">3.6.1.54</ecNumber>
    </recommendedName>
    <alternativeName>
        <fullName evidence="10">UDP-2,3-diacylglucosamine diphosphatase</fullName>
    </alternativeName>
</protein>
<dbReference type="Gene3D" id="3.60.21.10">
    <property type="match status" value="1"/>
</dbReference>
<name>A0ABZ3BZ62_9GAMM</name>
<feature type="binding site" evidence="10">
    <location>
        <position position="92"/>
    </location>
    <ligand>
        <name>Mn(2+)</name>
        <dbReference type="ChEBI" id="CHEBI:29035"/>
        <label>2</label>
    </ligand>
</feature>
<dbReference type="EC" id="3.6.1.54" evidence="10"/>
<keyword evidence="1 10" id="KW-1003">Cell membrane</keyword>
<evidence type="ECO:0000256" key="10">
    <source>
        <dbReference type="HAMAP-Rule" id="MF_00575"/>
    </source>
</evidence>
<feature type="binding site" evidence="10">
    <location>
        <position position="213"/>
    </location>
    <ligand>
        <name>substrate</name>
    </ligand>
</feature>
<evidence type="ECO:0000256" key="7">
    <source>
        <dbReference type="ARBA" id="ARBA00023098"/>
    </source>
</evidence>
<reference evidence="12 13" key="1">
    <citation type="submission" date="2024-03" db="EMBL/GenBank/DDBJ databases">
        <title>Complete Genome Sequence and Annotation of Ignatzschineria larvae DSM 13226.</title>
        <authorList>
            <person name="Cantrell E."/>
            <person name="Burcham Z.M."/>
        </authorList>
    </citation>
    <scope>NUCLEOTIDE SEQUENCE [LARGE SCALE GENOMIC DNA]</scope>
    <source>
        <strain evidence="12 13">DSM 13226</strain>
    </source>
</reference>
<keyword evidence="4 10" id="KW-0441">Lipid A biosynthesis</keyword>
<dbReference type="InterPro" id="IPR010138">
    <property type="entry name" value="UDP-diacylglucosamine_Hdrlase"/>
</dbReference>
<dbReference type="SUPFAM" id="SSF56300">
    <property type="entry name" value="Metallo-dependent phosphatases"/>
    <property type="match status" value="1"/>
</dbReference>
<comment type="pathway">
    <text evidence="10">Glycolipid biosynthesis; lipid IV(A) biosynthesis; lipid IV(A) from (3R)-3-hydroxytetradecanoyl-[acyl-carrier-protein] and UDP-N-acetyl-alpha-D-glucosamine: step 4/6.</text>
</comment>
<accession>A0ABZ3BZ62</accession>
<evidence type="ECO:0000256" key="5">
    <source>
        <dbReference type="ARBA" id="ARBA00022723"/>
    </source>
</evidence>
<gene>
    <name evidence="10" type="primary">lpxH</name>
    <name evidence="12" type="ORF">WMO13_09855</name>
</gene>
<feature type="domain" description="Calcineurin-like phosphoesterase" evidence="11">
    <location>
        <begin position="17"/>
        <end position="242"/>
    </location>
</feature>
<evidence type="ECO:0000256" key="6">
    <source>
        <dbReference type="ARBA" id="ARBA00022801"/>
    </source>
</evidence>
<feature type="binding site" evidence="10">
    <location>
        <position position="23"/>
    </location>
    <ligand>
        <name>Mn(2+)</name>
        <dbReference type="ChEBI" id="CHEBI:29035"/>
        <label>1</label>
    </ligand>
</feature>
<keyword evidence="5 10" id="KW-0479">Metal-binding</keyword>
<feature type="binding site" evidence="10">
    <location>
        <position position="207"/>
    </location>
    <ligand>
        <name>substrate</name>
    </ligand>
</feature>
<evidence type="ECO:0000259" key="11">
    <source>
        <dbReference type="Pfam" id="PF00149"/>
    </source>
</evidence>
<dbReference type="EMBL" id="CP150637">
    <property type="protein sequence ID" value="WZW87654.1"/>
    <property type="molecule type" value="Genomic_DNA"/>
</dbReference>
<feature type="binding site" evidence="10">
    <location>
        <position position="241"/>
    </location>
    <ligand>
        <name>Mn(2+)</name>
        <dbReference type="ChEBI" id="CHEBI:29035"/>
        <label>1</label>
    </ligand>
</feature>
<feature type="binding site" evidence="10">
    <location>
        <position position="169"/>
    </location>
    <ligand>
        <name>substrate</name>
    </ligand>
</feature>
<feature type="binding site" evidence="10">
    <location>
        <position position="21"/>
    </location>
    <ligand>
        <name>Mn(2+)</name>
        <dbReference type="ChEBI" id="CHEBI:29035"/>
        <label>1</label>
    </ligand>
</feature>
<comment type="cofactor">
    <cofactor evidence="10">
        <name>Mn(2+)</name>
        <dbReference type="ChEBI" id="CHEBI:29035"/>
    </cofactor>
    <text evidence="10">Binds 2 Mn(2+) ions per subunit in a binuclear metal center.</text>
</comment>
<comment type="function">
    <text evidence="10">Hydrolyzes the pyrophosphate bond of UDP-2,3-diacylglucosamine to yield 2,3-diacylglucosamine 1-phosphate (lipid X) and UMP by catalyzing the attack of water at the alpha-P atom. Involved in the biosynthesis of lipid A, a phosphorylated glycolipid that anchors the lipopolysaccharide to the outer membrane of the cell.</text>
</comment>
<feature type="binding site" evidence="10">
    <location>
        <position position="54"/>
    </location>
    <ligand>
        <name>Mn(2+)</name>
        <dbReference type="ChEBI" id="CHEBI:29035"/>
        <label>1</label>
    </ligand>
</feature>
<keyword evidence="13" id="KW-1185">Reference proteome</keyword>
<comment type="caution">
    <text evidence="10">Lacks conserved residue(s) required for the propagation of feature annotation.</text>
</comment>
<evidence type="ECO:0000256" key="8">
    <source>
        <dbReference type="ARBA" id="ARBA00023136"/>
    </source>
</evidence>
<dbReference type="PANTHER" id="PTHR34990:SF1">
    <property type="entry name" value="UDP-2,3-DIACYLGLUCOSAMINE HYDROLASE"/>
    <property type="match status" value="1"/>
</dbReference>
<evidence type="ECO:0000256" key="3">
    <source>
        <dbReference type="ARBA" id="ARBA00022519"/>
    </source>
</evidence>
<evidence type="ECO:0000256" key="4">
    <source>
        <dbReference type="ARBA" id="ARBA00022556"/>
    </source>
</evidence>
<dbReference type="CDD" id="cd07398">
    <property type="entry name" value="MPP_YbbF-LpxH"/>
    <property type="match status" value="1"/>
</dbReference>
<dbReference type="InterPro" id="IPR043461">
    <property type="entry name" value="LpxH-like"/>
</dbReference>
<dbReference type="Proteomes" id="UP001449178">
    <property type="component" value="Chromosome"/>
</dbReference>
<evidence type="ECO:0000313" key="13">
    <source>
        <dbReference type="Proteomes" id="UP001449178"/>
    </source>
</evidence>
<keyword evidence="8 10" id="KW-0472">Membrane</keyword>
<evidence type="ECO:0000256" key="9">
    <source>
        <dbReference type="ARBA" id="ARBA00023211"/>
    </source>
</evidence>
<keyword evidence="9 10" id="KW-0464">Manganese</keyword>
<dbReference type="RefSeq" id="WP_026879596.1">
    <property type="nucleotide sequence ID" value="NZ_CP150637.1"/>
</dbReference>
<comment type="subcellular location">
    <subcellularLocation>
        <location evidence="10">Cell inner membrane</location>
        <topology evidence="10">Peripheral membrane protein</topology>
        <orientation evidence="10">Cytoplasmic side</orientation>
    </subcellularLocation>
</comment>
<feature type="binding site" evidence="10">
    <location>
        <begin position="92"/>
        <end position="93"/>
    </location>
    <ligand>
        <name>substrate</name>
    </ligand>
</feature>
<keyword evidence="2 10" id="KW-0444">Lipid biosynthesis</keyword>
<feature type="binding site" evidence="10">
    <location>
        <position position="54"/>
    </location>
    <ligand>
        <name>Mn(2+)</name>
        <dbReference type="ChEBI" id="CHEBI:29035"/>
        <label>2</label>
    </ligand>
</feature>
<dbReference type="Pfam" id="PF00149">
    <property type="entry name" value="Metallophos"/>
    <property type="match status" value="1"/>
</dbReference>
<keyword evidence="7 10" id="KW-0443">Lipid metabolism</keyword>